<dbReference type="RefSeq" id="XP_015584751.1">
    <property type="nucleotide sequence ID" value="XM_015729265.2"/>
</dbReference>
<dbReference type="InterPro" id="IPR045030">
    <property type="entry name" value="LYSM1-4"/>
</dbReference>
<feature type="compositionally biased region" description="Polar residues" evidence="1">
    <location>
        <begin position="1"/>
        <end position="17"/>
    </location>
</feature>
<evidence type="ECO:0000313" key="5">
    <source>
        <dbReference type="RefSeq" id="XP_015584751.1"/>
    </source>
</evidence>
<evidence type="ECO:0000256" key="2">
    <source>
        <dbReference type="SAM" id="Phobius"/>
    </source>
</evidence>
<dbReference type="InterPro" id="IPR018392">
    <property type="entry name" value="LysM"/>
</dbReference>
<reference evidence="5" key="1">
    <citation type="submission" date="2025-08" db="UniProtKB">
        <authorList>
            <consortium name="RefSeq"/>
        </authorList>
    </citation>
    <scope>IDENTIFICATION</scope>
</reference>
<evidence type="ECO:0000313" key="4">
    <source>
        <dbReference type="Proteomes" id="UP000694920"/>
    </source>
</evidence>
<proteinExistence type="predicted"/>
<organism evidence="4 5">
    <name type="scientific">Cephus cinctus</name>
    <name type="common">Wheat stem sawfly</name>
    <dbReference type="NCBI Taxonomy" id="211228"/>
    <lineage>
        <taxon>Eukaryota</taxon>
        <taxon>Metazoa</taxon>
        <taxon>Ecdysozoa</taxon>
        <taxon>Arthropoda</taxon>
        <taxon>Hexapoda</taxon>
        <taxon>Insecta</taxon>
        <taxon>Pterygota</taxon>
        <taxon>Neoptera</taxon>
        <taxon>Endopterygota</taxon>
        <taxon>Hymenoptera</taxon>
        <taxon>Cephoidea</taxon>
        <taxon>Cephidae</taxon>
        <taxon>Cephus</taxon>
    </lineage>
</organism>
<feature type="domain" description="LysM" evidence="3">
    <location>
        <begin position="66"/>
        <end position="110"/>
    </location>
</feature>
<dbReference type="SUPFAM" id="SSF54106">
    <property type="entry name" value="LysM domain"/>
    <property type="match status" value="1"/>
</dbReference>
<dbReference type="Pfam" id="PF01476">
    <property type="entry name" value="LysM"/>
    <property type="match status" value="1"/>
</dbReference>
<keyword evidence="2" id="KW-0812">Transmembrane</keyword>
<dbReference type="KEGG" id="ccin:107262745"/>
<dbReference type="Proteomes" id="UP000694920">
    <property type="component" value="Unplaced"/>
</dbReference>
<evidence type="ECO:0000256" key="1">
    <source>
        <dbReference type="SAM" id="MobiDB-lite"/>
    </source>
</evidence>
<dbReference type="AlphaFoldDB" id="A0AAJ7BFD1"/>
<feature type="compositionally biased region" description="Acidic residues" evidence="1">
    <location>
        <begin position="37"/>
        <end position="47"/>
    </location>
</feature>
<feature type="region of interest" description="Disordered" evidence="1">
    <location>
        <begin position="1"/>
        <end position="61"/>
    </location>
</feature>
<accession>A0AAJ7BFD1</accession>
<protein>
    <submittedName>
        <fullName evidence="5">LysM and putative peptidoglycan-binding domain-containing protein 3</fullName>
    </submittedName>
</protein>
<dbReference type="PROSITE" id="PS51782">
    <property type="entry name" value="LYSM"/>
    <property type="match status" value="1"/>
</dbReference>
<name>A0AAJ7BFD1_CEPCN</name>
<dbReference type="PANTHER" id="PTHR20932:SF13">
    <property type="entry name" value="LD36653P"/>
    <property type="match status" value="1"/>
</dbReference>
<dbReference type="InterPro" id="IPR036779">
    <property type="entry name" value="LysM_dom_sf"/>
</dbReference>
<gene>
    <name evidence="5" type="primary">LOC107262745</name>
</gene>
<dbReference type="GeneID" id="107262745"/>
<sequence length="266" mass="29999">MRKKSINSGNEQKNIRQSAYIRSGQRESSPHYVLLYSDDENSGDEENIPLKPQTHTSSPPRKVEVIKIQIKPEDTLQALALKYRCTISELKRINNIHKENEIYAHRVIKVPIQPFSILTETLAQNGDDRNVEVGELIKTEDGPSTSREEQIINLITTPVTPLPAPKTEINNIILNSVCEPLSQSSRRDLVEIEESEYDQLLNCSDADHENAPESYVTDTFKCSGADWGLSWPQLVGCSLLLGFAGPIIYILFLTEYSFKHHETAGH</sequence>
<dbReference type="CDD" id="cd00118">
    <property type="entry name" value="LysM"/>
    <property type="match status" value="1"/>
</dbReference>
<dbReference type="SMART" id="SM00257">
    <property type="entry name" value="LysM"/>
    <property type="match status" value="1"/>
</dbReference>
<dbReference type="PANTHER" id="PTHR20932">
    <property type="entry name" value="LYSM AND PUTATIVE PEPTIDOGLYCAN-BINDING DOMAIN-CONTAINING PROTEIN"/>
    <property type="match status" value="1"/>
</dbReference>
<dbReference type="Gene3D" id="3.10.350.10">
    <property type="entry name" value="LysM domain"/>
    <property type="match status" value="1"/>
</dbReference>
<feature type="transmembrane region" description="Helical" evidence="2">
    <location>
        <begin position="231"/>
        <end position="252"/>
    </location>
</feature>
<keyword evidence="2" id="KW-1133">Transmembrane helix</keyword>
<keyword evidence="4" id="KW-1185">Reference proteome</keyword>
<evidence type="ECO:0000259" key="3">
    <source>
        <dbReference type="PROSITE" id="PS51782"/>
    </source>
</evidence>
<keyword evidence="2" id="KW-0472">Membrane</keyword>